<evidence type="ECO:0000256" key="5">
    <source>
        <dbReference type="HAMAP-Rule" id="MF_02070"/>
    </source>
</evidence>
<dbReference type="RefSeq" id="WP_262428395.1">
    <property type="nucleotide sequence ID" value="NZ_JACRTG010000004.1"/>
</dbReference>
<dbReference type="PANTHER" id="PTHR34136">
    <property type="match status" value="1"/>
</dbReference>
<dbReference type="InterPro" id="IPR004629">
    <property type="entry name" value="WecG_TagA_CpsF"/>
</dbReference>
<evidence type="ECO:0000256" key="1">
    <source>
        <dbReference type="ARBA" id="ARBA00022676"/>
    </source>
</evidence>
<keyword evidence="3 5" id="KW-0777">Teichoic acid biosynthesis</keyword>
<dbReference type="Pfam" id="PF03808">
    <property type="entry name" value="Glyco_tran_WecG"/>
    <property type="match status" value="1"/>
</dbReference>
<gene>
    <name evidence="6" type="ORF">H8707_01550</name>
</gene>
<dbReference type="InterPro" id="IPR034714">
    <property type="entry name" value="TagA_TarA"/>
</dbReference>
<organism evidence="6 7">
    <name type="scientific">Paratissierella segnis</name>
    <dbReference type="NCBI Taxonomy" id="2763679"/>
    <lineage>
        <taxon>Bacteria</taxon>
        <taxon>Bacillati</taxon>
        <taxon>Bacillota</taxon>
        <taxon>Tissierellia</taxon>
        <taxon>Tissierellales</taxon>
        <taxon>Tissierellaceae</taxon>
        <taxon>Paratissierella</taxon>
    </lineage>
</organism>
<dbReference type="GO" id="GO:0071555">
    <property type="term" value="P:cell wall organization"/>
    <property type="evidence" value="ECO:0007669"/>
    <property type="project" value="UniProtKB-KW"/>
</dbReference>
<keyword evidence="7" id="KW-1185">Reference proteome</keyword>
<evidence type="ECO:0000256" key="3">
    <source>
        <dbReference type="ARBA" id="ARBA00022944"/>
    </source>
</evidence>
<dbReference type="HAMAP" id="MF_02070">
    <property type="entry name" value="TagA_TarA"/>
    <property type="match status" value="1"/>
</dbReference>
<keyword evidence="1 5" id="KW-0328">Glycosyltransferase</keyword>
<protein>
    <recommendedName>
        <fullName evidence="5">N-acetylglucosaminyldiphosphoundecaprenol N-acetyl-beta-D-mannosaminyltransferase</fullName>
        <ecNumber evidence="5">2.4.1.187</ecNumber>
    </recommendedName>
    <alternativeName>
        <fullName evidence="5">N-acetylmannosaminyltransferase</fullName>
    </alternativeName>
    <alternativeName>
        <fullName evidence="5">UDP-N-acetylmannosamine transferase</fullName>
    </alternativeName>
    <alternativeName>
        <fullName evidence="5">UDP-N-acetylmannosamine:N-acetylglucosaminyl pyrophosphorylundecaprenol N-acetylmannosaminyltransferase</fullName>
    </alternativeName>
</protein>
<comment type="similarity">
    <text evidence="5">Belongs to the glycosyltransferase 26 family. TagA/TarA subfamily.</text>
</comment>
<dbReference type="PANTHER" id="PTHR34136:SF1">
    <property type="entry name" value="UDP-N-ACETYL-D-MANNOSAMINURONIC ACID TRANSFERASE"/>
    <property type="match status" value="1"/>
</dbReference>
<evidence type="ECO:0000313" key="6">
    <source>
        <dbReference type="EMBL" id="MBC8586925.1"/>
    </source>
</evidence>
<dbReference type="EMBL" id="JACRTG010000004">
    <property type="protein sequence ID" value="MBC8586925.1"/>
    <property type="molecule type" value="Genomic_DNA"/>
</dbReference>
<name>A0A926ER13_9FIRM</name>
<evidence type="ECO:0000313" key="7">
    <source>
        <dbReference type="Proteomes" id="UP000601171"/>
    </source>
</evidence>
<comment type="function">
    <text evidence="5">Catalyzes the conversion of GlcNAc-PP-undecaprenol into ManNAc-GlcNAc-PP-undecaprenol, the first committed lipid intermediate in the de novo synthesis of teichoic acid.</text>
</comment>
<dbReference type="Proteomes" id="UP000601171">
    <property type="component" value="Unassembled WGS sequence"/>
</dbReference>
<accession>A0A926ER13</accession>
<reference evidence="6" key="1">
    <citation type="submission" date="2020-08" db="EMBL/GenBank/DDBJ databases">
        <title>Genome public.</title>
        <authorList>
            <person name="Liu C."/>
            <person name="Sun Q."/>
        </authorList>
    </citation>
    <scope>NUCLEOTIDE SEQUENCE</scope>
    <source>
        <strain evidence="6">BX21</strain>
    </source>
</reference>
<comment type="catalytic activity">
    <reaction evidence="5">
        <text>UDP-N-acetyl-alpha-D-mannosamine + N-acetyl-alpha-D-glucosaminyl-di-trans,octa-cis-undecaprenyl diphosphate = N-acetyl-beta-D-mannosaminyl-(1-&gt;4)-N-acetyl-alpha-D-glucosaminyl di-trans,octa-cis-undecaprenyl diphosphate + UDP + H(+)</text>
        <dbReference type="Rhea" id="RHEA:16053"/>
        <dbReference type="ChEBI" id="CHEBI:15378"/>
        <dbReference type="ChEBI" id="CHEBI:58223"/>
        <dbReference type="ChEBI" id="CHEBI:62959"/>
        <dbReference type="ChEBI" id="CHEBI:68623"/>
        <dbReference type="ChEBI" id="CHEBI:132210"/>
        <dbReference type="EC" id="2.4.1.187"/>
    </reaction>
</comment>
<dbReference type="GO" id="GO:0019350">
    <property type="term" value="P:teichoic acid biosynthetic process"/>
    <property type="evidence" value="ECO:0007669"/>
    <property type="project" value="UniProtKB-UniRule"/>
</dbReference>
<sequence length="251" mass="28532">MDSIKIFGVKILNTTLDDIVKILEENLKGDKLKTIYTPNTEIVMAAKENKELRDLINEGDIVIPDGIGLIYASRIKKKPLKERVTGFDTSVKLLEIANKNGYSLYLLGGKDGIAKSCVENINRDYPNIKIVGFHHGYFKGSHLGIENHEEELKIIDEINALNPDIIFVGLGFPKQEMWIHANRNRIKAKVIIGNGGVMDILSGNSKRAPEIYQKLGLEWFYRLIKEPSRIKRQMILPKFMLKVIFTKNVIE</sequence>
<dbReference type="CDD" id="cd06533">
    <property type="entry name" value="Glyco_transf_WecG_TagA"/>
    <property type="match status" value="1"/>
</dbReference>
<dbReference type="EC" id="2.4.1.187" evidence="5"/>
<proteinExistence type="inferred from homology"/>
<dbReference type="GO" id="GO:0047244">
    <property type="term" value="F:N-acetylglucosaminyldiphosphoundecaprenol N-acetyl-beta-D-mannosaminyltransferase activity"/>
    <property type="evidence" value="ECO:0007669"/>
    <property type="project" value="UniProtKB-UniRule"/>
</dbReference>
<evidence type="ECO:0000256" key="2">
    <source>
        <dbReference type="ARBA" id="ARBA00022679"/>
    </source>
</evidence>
<dbReference type="AlphaFoldDB" id="A0A926ER13"/>
<dbReference type="NCBIfam" id="TIGR00696">
    <property type="entry name" value="wecG_tagA_cpsF"/>
    <property type="match status" value="1"/>
</dbReference>
<comment type="caution">
    <text evidence="6">The sequence shown here is derived from an EMBL/GenBank/DDBJ whole genome shotgun (WGS) entry which is preliminary data.</text>
</comment>
<evidence type="ECO:0000256" key="4">
    <source>
        <dbReference type="ARBA" id="ARBA00023316"/>
    </source>
</evidence>
<keyword evidence="2 5" id="KW-0808">Transferase</keyword>
<comment type="pathway">
    <text evidence="5">Cell wall biogenesis; teichoic acid biosynthesis.</text>
</comment>
<keyword evidence="4 5" id="KW-0961">Cell wall biogenesis/degradation</keyword>